<evidence type="ECO:0000313" key="3">
    <source>
        <dbReference type="EMBL" id="KAL3635221.1"/>
    </source>
</evidence>
<dbReference type="Pfam" id="PF00564">
    <property type="entry name" value="PB1"/>
    <property type="match status" value="1"/>
</dbReference>
<dbReference type="AlphaFoldDB" id="A0ABD3D0Z7"/>
<comment type="caution">
    <text evidence="3">The sequence shown here is derived from an EMBL/GenBank/DDBJ whole genome shotgun (WGS) entry which is preliminary data.</text>
</comment>
<dbReference type="Proteomes" id="UP001632038">
    <property type="component" value="Unassembled WGS sequence"/>
</dbReference>
<feature type="domain" description="PB1" evidence="2">
    <location>
        <begin position="39"/>
        <end position="125"/>
    </location>
</feature>
<dbReference type="InterPro" id="IPR053198">
    <property type="entry name" value="Gynoecium_Dev_Regulator"/>
</dbReference>
<proteinExistence type="predicted"/>
<gene>
    <name evidence="3" type="ORF">CASFOL_019768</name>
</gene>
<dbReference type="PANTHER" id="PTHR31066:SF47">
    <property type="entry name" value="PB1 DOMAIN-CONTAINING PROTEIN"/>
    <property type="match status" value="1"/>
</dbReference>
<name>A0ABD3D0Z7_9LAMI</name>
<feature type="compositionally biased region" description="Pro residues" evidence="1">
    <location>
        <begin position="181"/>
        <end position="193"/>
    </location>
</feature>
<dbReference type="SMART" id="SM00666">
    <property type="entry name" value="PB1"/>
    <property type="match status" value="1"/>
</dbReference>
<feature type="region of interest" description="Disordered" evidence="1">
    <location>
        <begin position="174"/>
        <end position="193"/>
    </location>
</feature>
<evidence type="ECO:0000256" key="1">
    <source>
        <dbReference type="SAM" id="MobiDB-lite"/>
    </source>
</evidence>
<accession>A0ABD3D0Z7</accession>
<dbReference type="InterPro" id="IPR000270">
    <property type="entry name" value="PB1_dom"/>
</dbReference>
<sequence length="193" mass="21435">MSTDSIPVSTGSAPSFVPGSPKIRLKFLCSHGGKILLRPSDGHLKYVGGETRVMSVPRDITFQELMKKLTHKIEGEMALKYQVMSEDLDALVSVKSDEDLRHMLDEIDRYENTGSPRLRAFLFPDKPSSNEQPNGACGPPCPRAMLHRRCQRHNPLYPKIHNYTQPSTLCSTARASHRPARPPGPPIAALPKL</sequence>
<dbReference type="PANTHER" id="PTHR31066">
    <property type="entry name" value="OS05G0427100 PROTEIN-RELATED"/>
    <property type="match status" value="1"/>
</dbReference>
<dbReference type="CDD" id="cd06410">
    <property type="entry name" value="PB1_UP2"/>
    <property type="match status" value="1"/>
</dbReference>
<evidence type="ECO:0000313" key="4">
    <source>
        <dbReference type="Proteomes" id="UP001632038"/>
    </source>
</evidence>
<protein>
    <recommendedName>
        <fullName evidence="2">PB1 domain-containing protein</fullName>
    </recommendedName>
</protein>
<organism evidence="3 4">
    <name type="scientific">Castilleja foliolosa</name>
    <dbReference type="NCBI Taxonomy" id="1961234"/>
    <lineage>
        <taxon>Eukaryota</taxon>
        <taxon>Viridiplantae</taxon>
        <taxon>Streptophyta</taxon>
        <taxon>Embryophyta</taxon>
        <taxon>Tracheophyta</taxon>
        <taxon>Spermatophyta</taxon>
        <taxon>Magnoliopsida</taxon>
        <taxon>eudicotyledons</taxon>
        <taxon>Gunneridae</taxon>
        <taxon>Pentapetalae</taxon>
        <taxon>asterids</taxon>
        <taxon>lamiids</taxon>
        <taxon>Lamiales</taxon>
        <taxon>Orobanchaceae</taxon>
        <taxon>Pedicularideae</taxon>
        <taxon>Castillejinae</taxon>
        <taxon>Castilleja</taxon>
    </lineage>
</organism>
<evidence type="ECO:0000259" key="2">
    <source>
        <dbReference type="SMART" id="SM00666"/>
    </source>
</evidence>
<reference evidence="4" key="1">
    <citation type="journal article" date="2024" name="IScience">
        <title>Strigolactones Initiate the Formation of Haustorium-like Structures in Castilleja.</title>
        <authorList>
            <person name="Buerger M."/>
            <person name="Peterson D."/>
            <person name="Chory J."/>
        </authorList>
    </citation>
    <scope>NUCLEOTIDE SEQUENCE [LARGE SCALE GENOMIC DNA]</scope>
</reference>
<dbReference type="EMBL" id="JAVIJP010000027">
    <property type="protein sequence ID" value="KAL3635221.1"/>
    <property type="molecule type" value="Genomic_DNA"/>
</dbReference>
<dbReference type="Gene3D" id="3.10.20.90">
    <property type="entry name" value="Phosphatidylinositol 3-kinase Catalytic Subunit, Chain A, domain 1"/>
    <property type="match status" value="1"/>
</dbReference>
<dbReference type="SUPFAM" id="SSF54277">
    <property type="entry name" value="CAD &amp; PB1 domains"/>
    <property type="match status" value="1"/>
</dbReference>
<keyword evidence="4" id="KW-1185">Reference proteome</keyword>